<dbReference type="Pfam" id="PF08448">
    <property type="entry name" value="PAS_4"/>
    <property type="match status" value="1"/>
</dbReference>
<feature type="domain" description="PAS" evidence="19">
    <location>
        <begin position="519"/>
        <end position="561"/>
    </location>
</feature>
<evidence type="ECO:0000259" key="19">
    <source>
        <dbReference type="PROSITE" id="PS50112"/>
    </source>
</evidence>
<dbReference type="SMART" id="SM00091">
    <property type="entry name" value="PAS"/>
    <property type="match status" value="8"/>
</dbReference>
<dbReference type="GO" id="GO:0006355">
    <property type="term" value="P:regulation of DNA-templated transcription"/>
    <property type="evidence" value="ECO:0007669"/>
    <property type="project" value="InterPro"/>
</dbReference>
<feature type="domain" description="PAC" evidence="20">
    <location>
        <begin position="831"/>
        <end position="883"/>
    </location>
</feature>
<dbReference type="InterPro" id="IPR036890">
    <property type="entry name" value="HATPase_C_sf"/>
</dbReference>
<dbReference type="Gene3D" id="3.30.450.20">
    <property type="entry name" value="PAS domain"/>
    <property type="match status" value="9"/>
</dbReference>
<dbReference type="PROSITE" id="PS50109">
    <property type="entry name" value="HIS_KIN"/>
    <property type="match status" value="1"/>
</dbReference>
<feature type="domain" description="PAS" evidence="19">
    <location>
        <begin position="923"/>
        <end position="993"/>
    </location>
</feature>
<keyword evidence="14" id="KW-0472">Membrane</keyword>
<evidence type="ECO:0000256" key="16">
    <source>
        <dbReference type="SAM" id="Coils"/>
    </source>
</evidence>
<dbReference type="InterPro" id="IPR052162">
    <property type="entry name" value="Sensor_kinase/Photoreceptor"/>
</dbReference>
<feature type="domain" description="PAS" evidence="19">
    <location>
        <begin position="1057"/>
        <end position="1127"/>
    </location>
</feature>
<dbReference type="EMBL" id="CP002198">
    <property type="protein sequence ID" value="ADN15300.1"/>
    <property type="molecule type" value="Genomic_DNA"/>
</dbReference>
<dbReference type="STRING" id="497965.Cyan7822_3350"/>
<feature type="domain" description="Response regulatory" evidence="18">
    <location>
        <begin position="1"/>
        <end position="37"/>
    </location>
</feature>
<dbReference type="SUPFAM" id="SSF52172">
    <property type="entry name" value="CheY-like"/>
    <property type="match status" value="1"/>
</dbReference>
<evidence type="ECO:0000256" key="15">
    <source>
        <dbReference type="PROSITE-ProRule" id="PRU00169"/>
    </source>
</evidence>
<comment type="caution">
    <text evidence="15">Lacks conserved residue(s) required for the propagation of feature annotation.</text>
</comment>
<proteinExistence type="predicted"/>
<evidence type="ECO:0000256" key="10">
    <source>
        <dbReference type="ARBA" id="ARBA00022741"/>
    </source>
</evidence>
<evidence type="ECO:0000256" key="8">
    <source>
        <dbReference type="ARBA" id="ARBA00022692"/>
    </source>
</evidence>
<comment type="subcellular location">
    <subcellularLocation>
        <location evidence="2">Cell inner membrane</location>
        <topology evidence="2">Multi-pass membrane protein</topology>
    </subcellularLocation>
</comment>
<feature type="domain" description="PAC" evidence="20">
    <location>
        <begin position="704"/>
        <end position="757"/>
    </location>
</feature>
<dbReference type="GO" id="GO:0000155">
    <property type="term" value="F:phosphorelay sensor kinase activity"/>
    <property type="evidence" value="ECO:0007669"/>
    <property type="project" value="InterPro"/>
</dbReference>
<evidence type="ECO:0000259" key="18">
    <source>
        <dbReference type="PROSITE" id="PS50110"/>
    </source>
</evidence>
<evidence type="ECO:0000259" key="20">
    <source>
        <dbReference type="PROSITE" id="PS50113"/>
    </source>
</evidence>
<evidence type="ECO:0000256" key="6">
    <source>
        <dbReference type="ARBA" id="ARBA00022553"/>
    </source>
</evidence>
<dbReference type="InterPro" id="IPR013656">
    <property type="entry name" value="PAS_4"/>
</dbReference>
<dbReference type="InterPro" id="IPR035965">
    <property type="entry name" value="PAS-like_dom_sf"/>
</dbReference>
<keyword evidence="11 21" id="KW-0418">Kinase</keyword>
<dbReference type="HOGENOM" id="CLU_002200_0_0_3"/>
<dbReference type="InterPro" id="IPR001610">
    <property type="entry name" value="PAC"/>
</dbReference>
<dbReference type="SUPFAM" id="SSF47384">
    <property type="entry name" value="Homodimeric domain of signal transducing histidine kinase"/>
    <property type="match status" value="1"/>
</dbReference>
<feature type="coiled-coil region" evidence="16">
    <location>
        <begin position="871"/>
        <end position="905"/>
    </location>
</feature>
<organism evidence="21 22">
    <name type="scientific">Gloeothece verrucosa (strain PCC 7822)</name>
    <name type="common">Cyanothece sp. (strain PCC 7822)</name>
    <dbReference type="NCBI Taxonomy" id="497965"/>
    <lineage>
        <taxon>Bacteria</taxon>
        <taxon>Bacillati</taxon>
        <taxon>Cyanobacteriota</taxon>
        <taxon>Cyanophyceae</taxon>
        <taxon>Oscillatoriophycideae</taxon>
        <taxon>Chroococcales</taxon>
        <taxon>Aphanothecaceae</taxon>
        <taxon>Gloeothece</taxon>
        <taxon>Gloeothece verrucosa</taxon>
    </lineage>
</organism>
<evidence type="ECO:0000256" key="14">
    <source>
        <dbReference type="ARBA" id="ARBA00023136"/>
    </source>
</evidence>
<dbReference type="InterPro" id="IPR003594">
    <property type="entry name" value="HATPase_dom"/>
</dbReference>
<dbReference type="InterPro" id="IPR004358">
    <property type="entry name" value="Sig_transdc_His_kin-like_C"/>
</dbReference>
<dbReference type="InterPro" id="IPR036097">
    <property type="entry name" value="HisK_dim/P_sf"/>
</dbReference>
<keyword evidence="9" id="KW-0677">Repeat</keyword>
<reference evidence="22" key="1">
    <citation type="journal article" date="2011" name="MBio">
        <title>Novel metabolic attributes of the genus Cyanothece, comprising a group of unicellular nitrogen-fixing Cyanobacteria.</title>
        <authorList>
            <person name="Bandyopadhyay A."/>
            <person name="Elvitigala T."/>
            <person name="Welsh E."/>
            <person name="Stockel J."/>
            <person name="Liberton M."/>
            <person name="Min H."/>
            <person name="Sherman L.A."/>
            <person name="Pakrasi H.B."/>
        </authorList>
    </citation>
    <scope>NUCLEOTIDE SEQUENCE [LARGE SCALE GENOMIC DNA]</scope>
    <source>
        <strain evidence="22">PCC 7822</strain>
    </source>
</reference>
<dbReference type="Proteomes" id="UP000008206">
    <property type="component" value="Chromosome"/>
</dbReference>
<keyword evidence="8" id="KW-0812">Transmembrane</keyword>
<feature type="domain" description="PAC" evidence="20">
    <location>
        <begin position="573"/>
        <end position="623"/>
    </location>
</feature>
<keyword evidence="12" id="KW-1133">Transmembrane helix</keyword>
<dbReference type="Pfam" id="PF02518">
    <property type="entry name" value="HATPase_c"/>
    <property type="match status" value="1"/>
</dbReference>
<dbReference type="PROSITE" id="PS50113">
    <property type="entry name" value="PAC"/>
    <property type="match status" value="7"/>
</dbReference>
<feature type="domain" description="PAC" evidence="20">
    <location>
        <begin position="1266"/>
        <end position="1318"/>
    </location>
</feature>
<evidence type="ECO:0000256" key="13">
    <source>
        <dbReference type="ARBA" id="ARBA00023012"/>
    </source>
</evidence>
<evidence type="ECO:0000256" key="9">
    <source>
        <dbReference type="ARBA" id="ARBA00022737"/>
    </source>
</evidence>
<dbReference type="InterPro" id="IPR000014">
    <property type="entry name" value="PAS"/>
</dbReference>
<dbReference type="KEGG" id="cyj:Cyan7822_3350"/>
<accession>E0UDI7</accession>
<feature type="domain" description="PAC" evidence="20">
    <location>
        <begin position="1131"/>
        <end position="1183"/>
    </location>
</feature>
<dbReference type="GO" id="GO:0000166">
    <property type="term" value="F:nucleotide binding"/>
    <property type="evidence" value="ECO:0007669"/>
    <property type="project" value="UniProtKB-KW"/>
</dbReference>
<dbReference type="InterPro" id="IPR000700">
    <property type="entry name" value="PAS-assoc_C"/>
</dbReference>
<evidence type="ECO:0000259" key="17">
    <source>
        <dbReference type="PROSITE" id="PS50109"/>
    </source>
</evidence>
<feature type="domain" description="PAS" evidence="19">
    <location>
        <begin position="1191"/>
        <end position="1237"/>
    </location>
</feature>
<comment type="catalytic activity">
    <reaction evidence="1">
        <text>ATP + protein L-histidine = ADP + protein N-phospho-L-histidine.</text>
        <dbReference type="EC" id="2.7.13.3"/>
    </reaction>
</comment>
<feature type="domain" description="PAS" evidence="19">
    <location>
        <begin position="624"/>
        <end position="672"/>
    </location>
</feature>
<feature type="domain" description="Histidine kinase" evidence="17">
    <location>
        <begin position="1336"/>
        <end position="1557"/>
    </location>
</feature>
<keyword evidence="22" id="KW-1185">Reference proteome</keyword>
<dbReference type="FunFam" id="2.10.70.100:FF:000001">
    <property type="entry name" value="Sensory transduction histidine kinase"/>
    <property type="match status" value="1"/>
</dbReference>
<dbReference type="NCBIfam" id="TIGR00229">
    <property type="entry name" value="sensory_box"/>
    <property type="match status" value="8"/>
</dbReference>
<dbReference type="CDD" id="cd00082">
    <property type="entry name" value="HisKA"/>
    <property type="match status" value="1"/>
</dbReference>
<evidence type="ECO:0000256" key="4">
    <source>
        <dbReference type="ARBA" id="ARBA00022475"/>
    </source>
</evidence>
<keyword evidence="5" id="KW-0997">Cell inner membrane</keyword>
<dbReference type="InterPro" id="IPR013767">
    <property type="entry name" value="PAS_fold"/>
</dbReference>
<dbReference type="PANTHER" id="PTHR43304:SF1">
    <property type="entry name" value="PAC DOMAIN-CONTAINING PROTEIN"/>
    <property type="match status" value="1"/>
</dbReference>
<dbReference type="SMART" id="SM00388">
    <property type="entry name" value="HisKA"/>
    <property type="match status" value="1"/>
</dbReference>
<dbReference type="Gene3D" id="2.10.70.100">
    <property type="match status" value="1"/>
</dbReference>
<dbReference type="SUPFAM" id="SSF55785">
    <property type="entry name" value="PYP-like sensor domain (PAS domain)"/>
    <property type="match status" value="8"/>
</dbReference>
<dbReference type="EC" id="2.7.13.3" evidence="3"/>
<dbReference type="eggNOG" id="COG3437">
    <property type="taxonomic scope" value="Bacteria"/>
</dbReference>
<dbReference type="FunFam" id="3.30.565.10:FF:000006">
    <property type="entry name" value="Sensor histidine kinase WalK"/>
    <property type="match status" value="1"/>
</dbReference>
<dbReference type="PRINTS" id="PR00344">
    <property type="entry name" value="BCTRLSENSOR"/>
</dbReference>
<keyword evidence="10" id="KW-0547">Nucleotide-binding</keyword>
<evidence type="ECO:0000256" key="5">
    <source>
        <dbReference type="ARBA" id="ARBA00022519"/>
    </source>
</evidence>
<evidence type="ECO:0000256" key="1">
    <source>
        <dbReference type="ARBA" id="ARBA00000085"/>
    </source>
</evidence>
<evidence type="ECO:0000313" key="21">
    <source>
        <dbReference type="EMBL" id="ADN15300.1"/>
    </source>
</evidence>
<feature type="domain" description="PAC" evidence="20">
    <location>
        <begin position="997"/>
        <end position="1049"/>
    </location>
</feature>
<evidence type="ECO:0000256" key="12">
    <source>
        <dbReference type="ARBA" id="ARBA00022989"/>
    </source>
</evidence>
<dbReference type="GO" id="GO:0005886">
    <property type="term" value="C:plasma membrane"/>
    <property type="evidence" value="ECO:0007669"/>
    <property type="project" value="UniProtKB-SubCell"/>
</dbReference>
<dbReference type="CDD" id="cd00075">
    <property type="entry name" value="HATPase"/>
    <property type="match status" value="1"/>
</dbReference>
<dbReference type="eggNOG" id="COG3829">
    <property type="taxonomic scope" value="Bacteria"/>
</dbReference>
<dbReference type="eggNOG" id="COG2202">
    <property type="taxonomic scope" value="Bacteria"/>
</dbReference>
<dbReference type="CDD" id="cd00130">
    <property type="entry name" value="PAS"/>
    <property type="match status" value="7"/>
</dbReference>
<dbReference type="SUPFAM" id="SSF55874">
    <property type="entry name" value="ATPase domain of HSP90 chaperone/DNA topoisomerase II/histidine kinase"/>
    <property type="match status" value="1"/>
</dbReference>
<evidence type="ECO:0000256" key="7">
    <source>
        <dbReference type="ARBA" id="ARBA00022679"/>
    </source>
</evidence>
<feature type="domain" description="PAS" evidence="19">
    <location>
        <begin position="758"/>
        <end position="828"/>
    </location>
</feature>
<dbReference type="RefSeq" id="WP_013323369.1">
    <property type="nucleotide sequence ID" value="NC_014501.1"/>
</dbReference>
<dbReference type="eggNOG" id="COG4191">
    <property type="taxonomic scope" value="Bacteria"/>
</dbReference>
<dbReference type="Gene3D" id="3.30.565.10">
    <property type="entry name" value="Histidine kinase-like ATPase, C-terminal domain"/>
    <property type="match status" value="1"/>
</dbReference>
<keyword evidence="7" id="KW-0808">Transferase</keyword>
<keyword evidence="6" id="KW-0597">Phosphoprotein</keyword>
<dbReference type="eggNOG" id="COG2203">
    <property type="taxonomic scope" value="Bacteria"/>
</dbReference>
<dbReference type="InterPro" id="IPR005467">
    <property type="entry name" value="His_kinase_dom"/>
</dbReference>
<dbReference type="SUPFAM" id="SSF55781">
    <property type="entry name" value="GAF domain-like"/>
    <property type="match status" value="1"/>
</dbReference>
<dbReference type="SMART" id="SM00086">
    <property type="entry name" value="PAC"/>
    <property type="match status" value="8"/>
</dbReference>
<evidence type="ECO:0000256" key="2">
    <source>
        <dbReference type="ARBA" id="ARBA00004429"/>
    </source>
</evidence>
<dbReference type="InterPro" id="IPR011006">
    <property type="entry name" value="CheY-like_superfamily"/>
</dbReference>
<gene>
    <name evidence="21" type="ordered locus">Cyan7822_3350</name>
</gene>
<evidence type="ECO:0000313" key="22">
    <source>
        <dbReference type="Proteomes" id="UP000008206"/>
    </source>
</evidence>
<dbReference type="PROSITE" id="PS50110">
    <property type="entry name" value="RESPONSE_REGULATORY"/>
    <property type="match status" value="1"/>
</dbReference>
<dbReference type="Pfam" id="PF08447">
    <property type="entry name" value="PAS_3"/>
    <property type="match status" value="3"/>
</dbReference>
<dbReference type="eggNOG" id="COG2205">
    <property type="taxonomic scope" value="Bacteria"/>
</dbReference>
<feature type="coiled-coil region" evidence="16">
    <location>
        <begin position="43"/>
        <end position="87"/>
    </location>
</feature>
<protein>
    <recommendedName>
        <fullName evidence="3">histidine kinase</fullName>
        <ecNumber evidence="3">2.7.13.3</ecNumber>
    </recommendedName>
</protein>
<dbReference type="InterPro" id="IPR013655">
    <property type="entry name" value="PAS_fold_3"/>
</dbReference>
<name>E0UDI7_GLOV7</name>
<feature type="domain" description="PAC" evidence="20">
    <location>
        <begin position="466"/>
        <end position="518"/>
    </location>
</feature>
<feature type="domain" description="PAS" evidence="19">
    <location>
        <begin position="417"/>
        <end position="463"/>
    </location>
</feature>
<keyword evidence="16" id="KW-0175">Coiled coil</keyword>
<dbReference type="PROSITE" id="PS50112">
    <property type="entry name" value="PAS"/>
    <property type="match status" value="8"/>
</dbReference>
<feature type="domain" description="PAS" evidence="19">
    <location>
        <begin position="272"/>
        <end position="314"/>
    </location>
</feature>
<sequence>MEISEINPFKGYELGAVDYLTKPIDVKILRSKVSVFVDLFLQKQQLKYQMEEIAKVNQKLEAQIVKFEKAETNLRHLAANLENLVEQRTIQLQQTNINLSQEIKQRQHIEEVLKTIALGFSETSTATILQSLVKYLVKAQGIDYALVCEWVDSETTPNKTIAFYTDGQFIENIEPSIIDSLCQETLKKKFCIYPTNVQKNFPKNILFQQLDAYSYAAISLIDSKGKPLGMLAVIGRQSIIDINFTEEILRIFAVRGAAELERQQAEKTLRDSQQFYQLILSNISDAVLMTDEQKNFTYVCPNVETIFGYSCQEIQTMKTIEKLLGENLFDIGQLESCGEIPNIEQKITDKSGKTHVVLVNVKRVSINEGKYLYTCRDITERKQVEISLRESQDRLAKAQEIAHLGNWEWNFLTHEFFWSDETYRIFGQDIQQFLPTENAFFYCLHPDDRELVIKQLNQALYNHKSYKINYRILRPDGEIRIVQTQADVSFDSQGNPLGMFGTVQDITDSKLMEQELRESEEKLRHIVTTTADGLIVMNQSGYIYFVNPAAESFFGLNANELSEYQWNFSLNHDSTELAIEHLEGKPIFLEVKIVETLWDGEPVYLISLRDITERKQAEEALKISEKRYRNLINNLHAGVVVHQADTSIALSNTKANELLELTPEQILGKTAFDLHWCFLRENGTVMPIEEYPVNIVISTQKPVKNYVIGINRPQSQTVVWLLINAFGEFNSNGQMNQIVVTFVDITEFKQAQEELQESKRRYVTLAQASPVGIFRTDVEGNCLYVNERWQEIAGLTWQQALGKGWSQAIDYNDQTRVLQEWKQAIINHVPFQAEYRFQRPDGSVTWVYGQAIAETDEQGILIGFLGTITDINDRKEAELKLQRLKDELEQKVEKRTWNLQRANQQLRQEIFERQQTELALKKSEERFRASFEQAAVGMVLVSLEKRFLKVNPKFCQMLGYTEEELLQKTVLEITHPQDRSQVPQHIEKLITGEIITLSFEKRFFNKTGVTVWTNITISLVHGASGQPDYLMEVVEDITDKKRNEAERQAAREALQKSEAQLRSMFEYAAVGIAFVDAQGRPFKSNPAIEKFLGYSSQELTQKPFTQFTHPEDALVDLNLYQSLFANNRDTYQMEKRYIRKDGEIVWGHLTVSLVRNAKGKPQFAIGMIQDISDAKRSEAERQIAEEALRENQAFLRNVIDTVPNFIFVKNRAGKYTLANQAMANAYGTTVQELEGKSDGDFHLVAAEITLAGTDDQQVMNSLQSLLIPEQSLTLANGEVRYFQTIKTPLVSPDGNAHYILGVATDITERKQIQQEIEKALAKEKELHKLKSQFIDIVSHEFRTPLTSILGYAELLERHSDKLTTEKKIKHLHNIQMAGQRLSDLIQDVLCISRAESGKLLYNPTLINVADFCQDLIEEIQIGIGQGYEILFKQPNLRPHSSTDLIYLDEKLLRHILTNLLSNGIKYSPIGSRVELSLQYENQQVIFEIRDQGIGIPLEDHPKLFDSFYRASNVGNIPGTGLGLNIVQKYVNLHGGTIDFTSTVKVGTTFKVSLPINKTLC</sequence>
<dbReference type="OrthoDB" id="509491at2"/>
<dbReference type="InterPro" id="IPR001789">
    <property type="entry name" value="Sig_transdc_resp-reg_receiver"/>
</dbReference>
<evidence type="ECO:0000256" key="11">
    <source>
        <dbReference type="ARBA" id="ARBA00022777"/>
    </source>
</evidence>
<dbReference type="Pfam" id="PF00989">
    <property type="entry name" value="PAS"/>
    <property type="match status" value="4"/>
</dbReference>
<dbReference type="Gene3D" id="3.40.50.2300">
    <property type="match status" value="1"/>
</dbReference>
<keyword evidence="4" id="KW-1003">Cell membrane</keyword>
<dbReference type="PANTHER" id="PTHR43304">
    <property type="entry name" value="PHYTOCHROME-LIKE PROTEIN CPH1"/>
    <property type="match status" value="1"/>
</dbReference>
<dbReference type="SMART" id="SM00387">
    <property type="entry name" value="HATPase_c"/>
    <property type="match status" value="1"/>
</dbReference>
<dbReference type="Gene3D" id="1.10.287.130">
    <property type="match status" value="1"/>
</dbReference>
<dbReference type="InterPro" id="IPR003661">
    <property type="entry name" value="HisK_dim/P_dom"/>
</dbReference>
<dbReference type="Pfam" id="PF00512">
    <property type="entry name" value="HisKA"/>
    <property type="match status" value="1"/>
</dbReference>
<evidence type="ECO:0000256" key="3">
    <source>
        <dbReference type="ARBA" id="ARBA00012438"/>
    </source>
</evidence>
<keyword evidence="13" id="KW-0902">Two-component regulatory system</keyword>